<evidence type="ECO:0000256" key="5">
    <source>
        <dbReference type="SAM" id="Phobius"/>
    </source>
</evidence>
<evidence type="ECO:0000256" key="2">
    <source>
        <dbReference type="ARBA" id="ARBA00022692"/>
    </source>
</evidence>
<dbReference type="Proteomes" id="UP001620626">
    <property type="component" value="Unassembled WGS sequence"/>
</dbReference>
<evidence type="ECO:0000313" key="7">
    <source>
        <dbReference type="EMBL" id="KAL3122107.1"/>
    </source>
</evidence>
<dbReference type="InterPro" id="IPR051119">
    <property type="entry name" value="Nematode_SR-like"/>
</dbReference>
<feature type="transmembrane region" description="Helical" evidence="5">
    <location>
        <begin position="68"/>
        <end position="95"/>
    </location>
</feature>
<keyword evidence="4 5" id="KW-0472">Membrane</keyword>
<evidence type="ECO:0000256" key="1">
    <source>
        <dbReference type="ARBA" id="ARBA00004370"/>
    </source>
</evidence>
<comment type="subcellular location">
    <subcellularLocation>
        <location evidence="1">Membrane</location>
    </subcellularLocation>
</comment>
<feature type="domain" description="G-protein coupled receptors family 1 profile" evidence="6">
    <location>
        <begin position="8"/>
        <end position="134"/>
    </location>
</feature>
<proteinExistence type="predicted"/>
<dbReference type="PROSITE" id="PS50262">
    <property type="entry name" value="G_PROTEIN_RECEP_F1_2"/>
    <property type="match status" value="1"/>
</dbReference>
<keyword evidence="2 5" id="KW-0812">Transmembrane</keyword>
<dbReference type="AlphaFoldDB" id="A0ABD2M3K1"/>
<organism evidence="7 8">
    <name type="scientific">Heterodera trifolii</name>
    <dbReference type="NCBI Taxonomy" id="157864"/>
    <lineage>
        <taxon>Eukaryota</taxon>
        <taxon>Metazoa</taxon>
        <taxon>Ecdysozoa</taxon>
        <taxon>Nematoda</taxon>
        <taxon>Chromadorea</taxon>
        <taxon>Rhabditida</taxon>
        <taxon>Tylenchina</taxon>
        <taxon>Tylenchomorpha</taxon>
        <taxon>Tylenchoidea</taxon>
        <taxon>Heteroderidae</taxon>
        <taxon>Heteroderinae</taxon>
        <taxon>Heterodera</taxon>
    </lineage>
</organism>
<gene>
    <name evidence="7" type="ORF">niasHT_001647</name>
</gene>
<name>A0ABD2M3K1_9BILA</name>
<evidence type="ECO:0000313" key="8">
    <source>
        <dbReference type="Proteomes" id="UP001620626"/>
    </source>
</evidence>
<dbReference type="Pfam" id="PF10323">
    <property type="entry name" value="7TM_GPCR_Srv"/>
    <property type="match status" value="1"/>
</dbReference>
<dbReference type="GO" id="GO:0016020">
    <property type="term" value="C:membrane"/>
    <property type="evidence" value="ECO:0007669"/>
    <property type="project" value="UniProtKB-SubCell"/>
</dbReference>
<feature type="transmembrane region" description="Helical" evidence="5">
    <location>
        <begin position="173"/>
        <end position="194"/>
    </location>
</feature>
<protein>
    <recommendedName>
        <fullName evidence="6">G-protein coupled receptors family 1 profile domain-containing protein</fullName>
    </recommendedName>
</protein>
<comment type="caution">
    <text evidence="7">The sequence shown here is derived from an EMBL/GenBank/DDBJ whole genome shotgun (WGS) entry which is preliminary data.</text>
</comment>
<reference evidence="7 8" key="1">
    <citation type="submission" date="2024-10" db="EMBL/GenBank/DDBJ databases">
        <authorList>
            <person name="Kim D."/>
        </authorList>
    </citation>
    <scope>NUCLEOTIDE SEQUENCE [LARGE SCALE GENOMIC DNA]</scope>
    <source>
        <strain evidence="7">BH-2024</strain>
    </source>
</reference>
<dbReference type="CDD" id="cd00637">
    <property type="entry name" value="7tm_classA_rhodopsin-like"/>
    <property type="match status" value="1"/>
</dbReference>
<evidence type="ECO:0000259" key="6">
    <source>
        <dbReference type="PROSITE" id="PS50262"/>
    </source>
</evidence>
<dbReference type="PANTHER" id="PTHR31627:SF42">
    <property type="entry name" value="G_PROTEIN_RECEP_F1_2 DOMAIN-CONTAINING PROTEIN-RELATED"/>
    <property type="match status" value="1"/>
</dbReference>
<dbReference type="Gene3D" id="1.20.1070.10">
    <property type="entry name" value="Rhodopsin 7-helix transmembrane proteins"/>
    <property type="match status" value="1"/>
</dbReference>
<keyword evidence="8" id="KW-1185">Reference proteome</keyword>
<sequence length="421" mass="48003">MAIPSTILYILEMVTIIRHKQFGQLSFYKLFCVRAIADILLMLSSSYGNRIPALFGQQLLPIYRMMPGWAIVLCFYFASTVAFQASNIATFLILMNRFTAIAFPLKQKRIWEKQSFLIILALIVLVVPLLCCLPIMKMNVTPMAYERESDGFFIREIEMDYSFIGYLNGMKSLTSVIFLLLSLLVNVSTLIAYRRSKKVHQQNSQNGNDVIEKKLLIYALLTFAGHAFVSVFLIIMGAGFLYGYASITFTQYPWINDLCTSVLSSWMLLFTSSIFRHQFIKDFCPKCIWPMPNNFQTPVTDLKQNQNDRRLFEKPSAPLQPSIKDLLFGYINKGALEREKAVHFLQKKLDLTVPIHEVLKKFKKRQGDLQALHPATDDETISVPYLDEGTVCAGSTPSSGSVGKQTETYTLKIMKNFEKNS</sequence>
<feature type="transmembrane region" description="Helical" evidence="5">
    <location>
        <begin position="215"/>
        <end position="242"/>
    </location>
</feature>
<dbReference type="InterPro" id="IPR017452">
    <property type="entry name" value="GPCR_Rhodpsn_7TM"/>
</dbReference>
<feature type="transmembrane region" description="Helical" evidence="5">
    <location>
        <begin position="254"/>
        <end position="275"/>
    </location>
</feature>
<dbReference type="PANTHER" id="PTHR31627">
    <property type="entry name" value="SERPENTINE RECEPTOR CLASS GAMMA-RELATED"/>
    <property type="match status" value="1"/>
</dbReference>
<dbReference type="InterPro" id="IPR019426">
    <property type="entry name" value="7TM_GPCR_serpentine_rcpt_Srv"/>
</dbReference>
<evidence type="ECO:0000256" key="3">
    <source>
        <dbReference type="ARBA" id="ARBA00022989"/>
    </source>
</evidence>
<accession>A0ABD2M3K1</accession>
<feature type="transmembrane region" description="Helical" evidence="5">
    <location>
        <begin position="116"/>
        <end position="136"/>
    </location>
</feature>
<dbReference type="SUPFAM" id="SSF81321">
    <property type="entry name" value="Family A G protein-coupled receptor-like"/>
    <property type="match status" value="1"/>
</dbReference>
<keyword evidence="3 5" id="KW-1133">Transmembrane helix</keyword>
<dbReference type="EMBL" id="JBICBT010000157">
    <property type="protein sequence ID" value="KAL3122107.1"/>
    <property type="molecule type" value="Genomic_DNA"/>
</dbReference>
<evidence type="ECO:0000256" key="4">
    <source>
        <dbReference type="ARBA" id="ARBA00023136"/>
    </source>
</evidence>